<evidence type="ECO:0000256" key="7">
    <source>
        <dbReference type="SAM" id="MobiDB-lite"/>
    </source>
</evidence>
<name>A0A1D8B3H4_9ACTO</name>
<dbReference type="InterPro" id="IPR004841">
    <property type="entry name" value="AA-permease/SLC12A_dom"/>
</dbReference>
<dbReference type="GO" id="GO:0006865">
    <property type="term" value="P:amino acid transport"/>
    <property type="evidence" value="ECO:0007669"/>
    <property type="project" value="UniProtKB-KW"/>
</dbReference>
<keyword evidence="2" id="KW-0813">Transport</keyword>
<feature type="transmembrane region" description="Helical" evidence="8">
    <location>
        <begin position="253"/>
        <end position="272"/>
    </location>
</feature>
<feature type="transmembrane region" description="Helical" evidence="8">
    <location>
        <begin position="27"/>
        <end position="49"/>
    </location>
</feature>
<feature type="region of interest" description="Disordered" evidence="7">
    <location>
        <begin position="1"/>
        <end position="20"/>
    </location>
</feature>
<comment type="subcellular location">
    <subcellularLocation>
        <location evidence="1">Membrane</location>
        <topology evidence="1">Multi-pass membrane protein</topology>
    </subcellularLocation>
</comment>
<feature type="transmembrane region" description="Helical" evidence="8">
    <location>
        <begin position="211"/>
        <end position="232"/>
    </location>
</feature>
<dbReference type="PIRSF" id="PIRSF006060">
    <property type="entry name" value="AA_transporter"/>
    <property type="match status" value="1"/>
</dbReference>
<dbReference type="AlphaFoldDB" id="A0A1D8B3H4"/>
<evidence type="ECO:0000256" key="6">
    <source>
        <dbReference type="ARBA" id="ARBA00023136"/>
    </source>
</evidence>
<dbReference type="PROSITE" id="PS00218">
    <property type="entry name" value="AMINO_ACID_PERMEASE_1"/>
    <property type="match status" value="1"/>
</dbReference>
<keyword evidence="6 8" id="KW-0472">Membrane</keyword>
<dbReference type="OrthoDB" id="5297508at2"/>
<evidence type="ECO:0000256" key="8">
    <source>
        <dbReference type="SAM" id="Phobius"/>
    </source>
</evidence>
<evidence type="ECO:0000256" key="5">
    <source>
        <dbReference type="ARBA" id="ARBA00022989"/>
    </source>
</evidence>
<dbReference type="KEGG" id="phon:BH719_07445"/>
<keyword evidence="5 8" id="KW-1133">Transmembrane helix</keyword>
<dbReference type="STRING" id="178339.BH719_07445"/>
<dbReference type="PANTHER" id="PTHR43495">
    <property type="entry name" value="GABA PERMEASE"/>
    <property type="match status" value="1"/>
</dbReference>
<proteinExistence type="predicted"/>
<feature type="region of interest" description="Disordered" evidence="7">
    <location>
        <begin position="380"/>
        <end position="400"/>
    </location>
</feature>
<dbReference type="GO" id="GO:0016020">
    <property type="term" value="C:membrane"/>
    <property type="evidence" value="ECO:0007669"/>
    <property type="project" value="UniProtKB-SubCell"/>
</dbReference>
<evidence type="ECO:0000259" key="9">
    <source>
        <dbReference type="Pfam" id="PF00324"/>
    </source>
</evidence>
<evidence type="ECO:0000256" key="2">
    <source>
        <dbReference type="ARBA" id="ARBA00022448"/>
    </source>
</evidence>
<feature type="domain" description="Amino acid permease/ SLC12A" evidence="9">
    <location>
        <begin position="26"/>
        <end position="330"/>
    </location>
</feature>
<dbReference type="Pfam" id="PF00324">
    <property type="entry name" value="AA_permease"/>
    <property type="match status" value="2"/>
</dbReference>
<dbReference type="PANTHER" id="PTHR43495:SF5">
    <property type="entry name" value="GAMMA-AMINOBUTYRIC ACID PERMEASE"/>
    <property type="match status" value="1"/>
</dbReference>
<gene>
    <name evidence="10" type="ORF">BH719_07445</name>
</gene>
<dbReference type="Gene3D" id="1.20.1740.10">
    <property type="entry name" value="Amino acid/polyamine transporter I"/>
    <property type="match status" value="2"/>
</dbReference>
<protein>
    <submittedName>
        <fullName evidence="10">Amino acid permease</fullName>
    </submittedName>
</protein>
<evidence type="ECO:0000256" key="4">
    <source>
        <dbReference type="ARBA" id="ARBA00022970"/>
    </source>
</evidence>
<dbReference type="InterPro" id="IPR004840">
    <property type="entry name" value="Amino_acid_permease_CS"/>
</dbReference>
<dbReference type="EMBL" id="CP017298">
    <property type="protein sequence ID" value="AOS47698.1"/>
    <property type="molecule type" value="Genomic_DNA"/>
</dbReference>
<feature type="transmembrane region" description="Helical" evidence="8">
    <location>
        <begin position="97"/>
        <end position="116"/>
    </location>
</feature>
<evidence type="ECO:0000256" key="1">
    <source>
        <dbReference type="ARBA" id="ARBA00004141"/>
    </source>
</evidence>
<organism evidence="10 11">
    <name type="scientific">Pauljensenia hongkongensis</name>
    <dbReference type="NCBI Taxonomy" id="178339"/>
    <lineage>
        <taxon>Bacteria</taxon>
        <taxon>Bacillati</taxon>
        <taxon>Actinomycetota</taxon>
        <taxon>Actinomycetes</taxon>
        <taxon>Actinomycetales</taxon>
        <taxon>Actinomycetaceae</taxon>
        <taxon>Pauljensenia</taxon>
    </lineage>
</organism>
<evidence type="ECO:0000313" key="10">
    <source>
        <dbReference type="EMBL" id="AOS47698.1"/>
    </source>
</evidence>
<feature type="domain" description="Amino acid permease/ SLC12A" evidence="9">
    <location>
        <begin position="421"/>
        <end position="543"/>
    </location>
</feature>
<feature type="transmembrane region" description="Helical" evidence="8">
    <location>
        <begin position="168"/>
        <end position="191"/>
    </location>
</feature>
<keyword evidence="3 8" id="KW-0812">Transmembrane</keyword>
<evidence type="ECO:0000256" key="3">
    <source>
        <dbReference type="ARBA" id="ARBA00022692"/>
    </source>
</evidence>
<evidence type="ECO:0000313" key="11">
    <source>
        <dbReference type="Proteomes" id="UP000095214"/>
    </source>
</evidence>
<dbReference type="GO" id="GO:0055085">
    <property type="term" value="P:transmembrane transport"/>
    <property type="evidence" value="ECO:0007669"/>
    <property type="project" value="InterPro"/>
</dbReference>
<feature type="transmembrane region" description="Helical" evidence="8">
    <location>
        <begin position="284"/>
        <end position="312"/>
    </location>
</feature>
<feature type="transmembrane region" description="Helical" evidence="8">
    <location>
        <begin position="136"/>
        <end position="156"/>
    </location>
</feature>
<accession>A0A1D8B3H4</accession>
<feature type="transmembrane region" description="Helical" evidence="8">
    <location>
        <begin position="521"/>
        <end position="539"/>
    </location>
</feature>
<keyword evidence="4" id="KW-0029">Amino-acid transport</keyword>
<feature type="transmembrane region" description="Helical" evidence="8">
    <location>
        <begin position="454"/>
        <end position="474"/>
    </location>
</feature>
<keyword evidence="11" id="KW-1185">Reference proteome</keyword>
<reference evidence="10 11" key="1">
    <citation type="submission" date="2016-09" db="EMBL/GenBank/DDBJ databases">
        <title>Complete genome sequence of Actinomyces hongkongensis HKU8.</title>
        <authorList>
            <person name="Gao Y.-X."/>
            <person name="Zhou Y.-Y."/>
            <person name="Xie Y."/>
            <person name="Wang M."/>
            <person name="Wang S.-J."/>
            <person name="Shen S.-G."/>
        </authorList>
    </citation>
    <scope>NUCLEOTIDE SEQUENCE [LARGE SCALE GENOMIC DNA]</scope>
    <source>
        <strain evidence="10 11">HKU8</strain>
    </source>
</reference>
<sequence>MTTTPDQRGATPVPAAPSTSRFKTRHLSMMALGLAIGAGFFLGTGQAIAEAGPAVLVSYALAALIVVSVMFALAELASALPSTGSFSTYAEAGIGRWAGFTIGWLYWIMLIMVTGIEISGAAEIFVRWFPSTPRWLVALAVVVVLGAVNLMAAGRYGEVEAWLSMVKVVAIVAFLVVGVVLVGRSLVLGPLPGHEPIWTNVFGHGGFAPKHMGGIAVGLLAVITSFGGIEIITIAAAEADDAQAAMSSAIRSVIMRILVFYVGSVVLMIALLPWDGQEMRTGAFAAILSMAGVPYVGTVMEVIIFMALISAYSANVYASSRMAYSLSARGMGWRWLLGAPQVSASAIIAADEARSAAAPGVSSADGPGAADEAGAARADAPAVPGGAARDGEEAAVAPQGPEEAGLAGLEEVLADEDHGDIARGRTPRRAVGLIIALSLISVALNWYLPETALSLLINAVGMVLLIVWTFILIAQMRLHRSLEASGRIAIRMPGWPWLGWVVLAGLAFVAGLMAWSETGRQQLVAMGGLTLIIVVVYFVRQLWSARR</sequence>
<feature type="transmembrane region" description="Helical" evidence="8">
    <location>
        <begin position="430"/>
        <end position="448"/>
    </location>
</feature>
<feature type="transmembrane region" description="Helical" evidence="8">
    <location>
        <begin position="55"/>
        <end position="76"/>
    </location>
</feature>
<feature type="transmembrane region" description="Helical" evidence="8">
    <location>
        <begin position="495"/>
        <end position="515"/>
    </location>
</feature>
<dbReference type="Proteomes" id="UP000095214">
    <property type="component" value="Chromosome"/>
</dbReference>